<reference evidence="1" key="1">
    <citation type="submission" date="2020-06" db="EMBL/GenBank/DDBJ databases">
        <title>WGS assembly of Ceratodon purpureus strain R40.</title>
        <authorList>
            <person name="Carey S.B."/>
            <person name="Jenkins J."/>
            <person name="Shu S."/>
            <person name="Lovell J.T."/>
            <person name="Sreedasyam A."/>
            <person name="Maumus F."/>
            <person name="Tiley G.P."/>
            <person name="Fernandez-Pozo N."/>
            <person name="Barry K."/>
            <person name="Chen C."/>
            <person name="Wang M."/>
            <person name="Lipzen A."/>
            <person name="Daum C."/>
            <person name="Saski C.A."/>
            <person name="Payton A.C."/>
            <person name="Mcbreen J.C."/>
            <person name="Conrad R.E."/>
            <person name="Kollar L.M."/>
            <person name="Olsson S."/>
            <person name="Huttunen S."/>
            <person name="Landis J.B."/>
            <person name="Wickett N.J."/>
            <person name="Johnson M.G."/>
            <person name="Rensing S.A."/>
            <person name="Grimwood J."/>
            <person name="Schmutz J."/>
            <person name="Mcdaniel S.F."/>
        </authorList>
    </citation>
    <scope>NUCLEOTIDE SEQUENCE</scope>
    <source>
        <strain evidence="1">R40</strain>
    </source>
</reference>
<dbReference type="EMBL" id="CM026430">
    <property type="protein sequence ID" value="KAG0561911.1"/>
    <property type="molecule type" value="Genomic_DNA"/>
</dbReference>
<dbReference type="AlphaFoldDB" id="A0A8T0GQM2"/>
<keyword evidence="2" id="KW-1185">Reference proteome</keyword>
<organism evidence="1 2">
    <name type="scientific">Ceratodon purpureus</name>
    <name type="common">Fire moss</name>
    <name type="synonym">Dicranum purpureum</name>
    <dbReference type="NCBI Taxonomy" id="3225"/>
    <lineage>
        <taxon>Eukaryota</taxon>
        <taxon>Viridiplantae</taxon>
        <taxon>Streptophyta</taxon>
        <taxon>Embryophyta</taxon>
        <taxon>Bryophyta</taxon>
        <taxon>Bryophytina</taxon>
        <taxon>Bryopsida</taxon>
        <taxon>Dicranidae</taxon>
        <taxon>Pseudoditrichales</taxon>
        <taxon>Ditrichaceae</taxon>
        <taxon>Ceratodon</taxon>
    </lineage>
</organism>
<dbReference type="PANTHER" id="PTHR31672">
    <property type="entry name" value="BNACNNG10540D PROTEIN"/>
    <property type="match status" value="1"/>
</dbReference>
<accession>A0A8T0GQM2</accession>
<evidence type="ECO:0008006" key="3">
    <source>
        <dbReference type="Google" id="ProtNLM"/>
    </source>
</evidence>
<sequence>MACSDSKPNLREFKSTALKKLNDIFQGFVDSLADETCFNSVLDVVVTRDHKRELTYRLKIVENLVKSIREQVPDIQESLTVCDEIFSLECGKSASHEDVMCAPRTGSDVGVGGASNPNAEFKAVYQRRARPQRRGNTCRHYCSHHQEVMDFTLWRKLPREVVQHVCAFLPLSKTLELQKSCKPWSRMPMATNFRQSCAKAHDDLFGILITDYNFDSYRIAVSNSMHTEWFDLEIKDMPGNCFGCHETDKHLFAHDGGLVCILPSCFERFEFVQEPPSIFVFNPLTGDKKDIPLSSLTCSKDQDDTEAILLQLTVDSKTGCYELVLVTRSGKNSRERKVYCSERYDSKSKLWSTLDSGFVFGDGVVDDLRCEVYFDCCSKQLCRFDGQPFEDAALESKPESLTFVKDHRFEIYYNEHVGDYREQCLLEMSESVWDNGWLTRSTELFGMEEPPNGLRTRLFACQRYLLVVADDVPLDVFEHRHQRMVLFDRKTRKPVYDIPNFWRENDVDCGDFLHRQVHVMCDLKWNVVP</sequence>
<evidence type="ECO:0000313" key="2">
    <source>
        <dbReference type="Proteomes" id="UP000822688"/>
    </source>
</evidence>
<evidence type="ECO:0000313" key="1">
    <source>
        <dbReference type="EMBL" id="KAG0561911.1"/>
    </source>
</evidence>
<dbReference type="Proteomes" id="UP000822688">
    <property type="component" value="Chromosome 9"/>
</dbReference>
<dbReference type="PANTHER" id="PTHR31672:SF2">
    <property type="entry name" value="F-BOX DOMAIN-CONTAINING PROTEIN"/>
    <property type="match status" value="1"/>
</dbReference>
<protein>
    <recommendedName>
        <fullName evidence="3">F-box domain-containing protein</fullName>
    </recommendedName>
</protein>
<comment type="caution">
    <text evidence="1">The sequence shown here is derived from an EMBL/GenBank/DDBJ whole genome shotgun (WGS) entry which is preliminary data.</text>
</comment>
<proteinExistence type="predicted"/>
<name>A0A8T0GQM2_CERPU</name>
<dbReference type="InterPro" id="IPR050796">
    <property type="entry name" value="SCF_F-box_component"/>
</dbReference>
<gene>
    <name evidence="1" type="ORF">KC19_9G102600</name>
</gene>